<name>A0A2M6WXN3_9BACT</name>
<dbReference type="GO" id="GO:0051539">
    <property type="term" value="F:4 iron, 4 sulfur cluster binding"/>
    <property type="evidence" value="ECO:0007669"/>
    <property type="project" value="UniProtKB-KW"/>
</dbReference>
<dbReference type="SUPFAM" id="SSF102114">
    <property type="entry name" value="Radical SAM enzymes"/>
    <property type="match status" value="1"/>
</dbReference>
<dbReference type="Gene3D" id="3.20.20.70">
    <property type="entry name" value="Aldolase class I"/>
    <property type="match status" value="1"/>
</dbReference>
<accession>A0A2M6WXN3</accession>
<dbReference type="EMBL" id="PEZV01000005">
    <property type="protein sequence ID" value="PIT97542.1"/>
    <property type="molecule type" value="Genomic_DNA"/>
</dbReference>
<dbReference type="SFLD" id="SFLDG01067">
    <property type="entry name" value="SPASM/twitch_domain_containing"/>
    <property type="match status" value="1"/>
</dbReference>
<dbReference type="CDD" id="cd01335">
    <property type="entry name" value="Radical_SAM"/>
    <property type="match status" value="1"/>
</dbReference>
<dbReference type="GO" id="GO:0003824">
    <property type="term" value="F:catalytic activity"/>
    <property type="evidence" value="ECO:0007669"/>
    <property type="project" value="InterPro"/>
</dbReference>
<evidence type="ECO:0000313" key="9">
    <source>
        <dbReference type="Proteomes" id="UP000228596"/>
    </source>
</evidence>
<feature type="domain" description="Radical SAM core" evidence="7">
    <location>
        <begin position="7"/>
        <end position="230"/>
    </location>
</feature>
<dbReference type="PANTHER" id="PTHR11228:SF7">
    <property type="entry name" value="PQQA PEPTIDE CYCLASE"/>
    <property type="match status" value="1"/>
</dbReference>
<protein>
    <recommendedName>
        <fullName evidence="7">Radical SAM core domain-containing protein</fullName>
    </recommendedName>
</protein>
<dbReference type="InterPro" id="IPR050377">
    <property type="entry name" value="Radical_SAM_PqqE_MftC-like"/>
</dbReference>
<evidence type="ECO:0000256" key="1">
    <source>
        <dbReference type="ARBA" id="ARBA00001966"/>
    </source>
</evidence>
<dbReference type="PROSITE" id="PS51918">
    <property type="entry name" value="RADICAL_SAM"/>
    <property type="match status" value="1"/>
</dbReference>
<evidence type="ECO:0000259" key="7">
    <source>
        <dbReference type="PROSITE" id="PS51918"/>
    </source>
</evidence>
<sequence length="367" mass="40605">MKEGRHLKDLRVVTCCFTNQCNLCCQHCGARSSSIPAKDELPSSFFLEVCRQAKDLGAVQFNVTGGEVFVRPDCFDLIEGAIKQGYFVSIESNGTLLDQWHIDRLASYGDQVRLSVSLDGFSPESNDSIRGMGSFAKTLSALSRIAKTSVPARVITVLHKGNLLEIPRMSRFVADDLGMGYRLIPSIMEYGRGVYTCSQIGANWQQISKVLNDYFYDFLRERRDDRNSIELNTALVPIDIEYHHVCPWGDSMIGVGPSGAAGLCHVGINDERFIAGDLLQQSLSDVWQSSEMLNAFRAITGDQLMGICGNCLARHMCRGGCRVHAVSKYGDMLAPSPQCQVVYDLGEFPEYALDDPEKICQYEGGAH</sequence>
<keyword evidence="2" id="KW-0004">4Fe-4S</keyword>
<evidence type="ECO:0000256" key="5">
    <source>
        <dbReference type="ARBA" id="ARBA00023004"/>
    </source>
</evidence>
<dbReference type="InterPro" id="IPR017200">
    <property type="entry name" value="PqqE-like"/>
</dbReference>
<dbReference type="PIRSF" id="PIRSF037420">
    <property type="entry name" value="PQQ_syn_pqqE"/>
    <property type="match status" value="1"/>
</dbReference>
<gene>
    <name evidence="8" type="ORF">COT77_00715</name>
</gene>
<dbReference type="SFLD" id="SFLDG01386">
    <property type="entry name" value="main_SPASM_domain-containing"/>
    <property type="match status" value="1"/>
</dbReference>
<dbReference type="PANTHER" id="PTHR11228">
    <property type="entry name" value="RADICAL SAM DOMAIN PROTEIN"/>
    <property type="match status" value="1"/>
</dbReference>
<dbReference type="NCBIfam" id="TIGR04085">
    <property type="entry name" value="rSAM_more_4Fe4S"/>
    <property type="match status" value="1"/>
</dbReference>
<reference evidence="9" key="1">
    <citation type="submission" date="2017-09" db="EMBL/GenBank/DDBJ databases">
        <title>Depth-based differentiation of microbial function through sediment-hosted aquifers and enrichment of novel symbionts in the deep terrestrial subsurface.</title>
        <authorList>
            <person name="Probst A.J."/>
            <person name="Ladd B."/>
            <person name="Jarett J.K."/>
            <person name="Geller-Mcgrath D.E."/>
            <person name="Sieber C.M.K."/>
            <person name="Emerson J.B."/>
            <person name="Anantharaman K."/>
            <person name="Thomas B.C."/>
            <person name="Malmstrom R."/>
            <person name="Stieglmeier M."/>
            <person name="Klingl A."/>
            <person name="Woyke T."/>
            <person name="Ryan C.M."/>
            <person name="Banfield J.F."/>
        </authorList>
    </citation>
    <scope>NUCLEOTIDE SEQUENCE [LARGE SCALE GENOMIC DNA]</scope>
</reference>
<dbReference type="GO" id="GO:0046872">
    <property type="term" value="F:metal ion binding"/>
    <property type="evidence" value="ECO:0007669"/>
    <property type="project" value="UniProtKB-KW"/>
</dbReference>
<keyword evidence="3" id="KW-0949">S-adenosyl-L-methionine</keyword>
<evidence type="ECO:0000256" key="4">
    <source>
        <dbReference type="ARBA" id="ARBA00022723"/>
    </source>
</evidence>
<dbReference type="InterPro" id="IPR023885">
    <property type="entry name" value="4Fe4S-binding_SPASM_dom"/>
</dbReference>
<dbReference type="InterPro" id="IPR058240">
    <property type="entry name" value="rSAM_sf"/>
</dbReference>
<evidence type="ECO:0000256" key="6">
    <source>
        <dbReference type="ARBA" id="ARBA00023014"/>
    </source>
</evidence>
<dbReference type="SFLD" id="SFLDS00029">
    <property type="entry name" value="Radical_SAM"/>
    <property type="match status" value="1"/>
</dbReference>
<evidence type="ECO:0000256" key="3">
    <source>
        <dbReference type="ARBA" id="ARBA00022691"/>
    </source>
</evidence>
<dbReference type="Proteomes" id="UP000228596">
    <property type="component" value="Unassembled WGS sequence"/>
</dbReference>
<dbReference type="Pfam" id="PF04055">
    <property type="entry name" value="Radical_SAM"/>
    <property type="match status" value="1"/>
</dbReference>
<comment type="cofactor">
    <cofactor evidence="1">
        <name>[4Fe-4S] cluster</name>
        <dbReference type="ChEBI" id="CHEBI:49883"/>
    </cofactor>
</comment>
<dbReference type="InterPro" id="IPR013785">
    <property type="entry name" value="Aldolase_TIM"/>
</dbReference>
<keyword evidence="4" id="KW-0479">Metal-binding</keyword>
<evidence type="ECO:0000313" key="8">
    <source>
        <dbReference type="EMBL" id="PIT97542.1"/>
    </source>
</evidence>
<evidence type="ECO:0000256" key="2">
    <source>
        <dbReference type="ARBA" id="ARBA00022485"/>
    </source>
</evidence>
<dbReference type="AlphaFoldDB" id="A0A2M6WXN3"/>
<organism evidence="8 9">
    <name type="scientific">Candidatus Berkelbacteria bacterium CG10_big_fil_rev_8_21_14_0_10_41_12</name>
    <dbReference type="NCBI Taxonomy" id="1974513"/>
    <lineage>
        <taxon>Bacteria</taxon>
        <taxon>Candidatus Berkelbacteria</taxon>
    </lineage>
</organism>
<keyword evidence="6" id="KW-0411">Iron-sulfur</keyword>
<proteinExistence type="predicted"/>
<dbReference type="InterPro" id="IPR007197">
    <property type="entry name" value="rSAM"/>
</dbReference>
<dbReference type="Pfam" id="PF13186">
    <property type="entry name" value="SPASM"/>
    <property type="match status" value="1"/>
</dbReference>
<keyword evidence="5" id="KW-0408">Iron</keyword>
<comment type="caution">
    <text evidence="8">The sequence shown here is derived from an EMBL/GenBank/DDBJ whole genome shotgun (WGS) entry which is preliminary data.</text>
</comment>